<dbReference type="KEGG" id="mha:HF1_04660"/>
<organism evidence="1 2">
    <name type="scientific">Mycoplasma haemofelis (strain Langford 1)</name>
    <name type="common">Haemobartonella felis</name>
    <dbReference type="NCBI Taxonomy" id="941640"/>
    <lineage>
        <taxon>Bacteria</taxon>
        <taxon>Bacillati</taxon>
        <taxon>Mycoplasmatota</taxon>
        <taxon>Mollicutes</taxon>
        <taxon>Mycoplasmataceae</taxon>
        <taxon>Mycoplasma</taxon>
    </lineage>
</organism>
<evidence type="ECO:0000313" key="2">
    <source>
        <dbReference type="Proteomes" id="UP000008637"/>
    </source>
</evidence>
<dbReference type="OrthoDB" id="9825575at2"/>
<evidence type="ECO:0000313" key="1">
    <source>
        <dbReference type="EMBL" id="CBY92474.1"/>
    </source>
</evidence>
<dbReference type="AlphaFoldDB" id="E8ZH53"/>
<sequence length="207" mass="22982">MSIIPKIAMGTLGLGGVAGGGILLARNLGNKNTLASKLESEGFTLMGEGHDQWSKTLAEYNKVKGTAEEAFKIASIDLTVDQLKEQCLSILKSESYSETDKNKASRWCTIPITIQSRIEKQGRRVLNDVDDNQDDKDTWVSLVRKHLTSPESSRMSVSITDLQNDTVDDERIKAMKGGCRSLKSKTSLEKTYLNDYSKFQDWCSVPK</sequence>
<proteinExistence type="predicted"/>
<protein>
    <submittedName>
        <fullName evidence="1">Uncharacterized protein</fullName>
    </submittedName>
</protein>
<dbReference type="EMBL" id="FR773153">
    <property type="protein sequence ID" value="CBY92474.1"/>
    <property type="molecule type" value="Genomic_DNA"/>
</dbReference>
<keyword evidence="2" id="KW-1185">Reference proteome</keyword>
<accession>E8ZH53</accession>
<gene>
    <name evidence="1" type="ordered locus">HF1_04660</name>
</gene>
<dbReference type="Proteomes" id="UP000008637">
    <property type="component" value="Chromosome"/>
</dbReference>
<dbReference type="HOGENOM" id="CLU_098620_3_0_14"/>
<name>E8ZH53_MYCHL</name>
<reference evidence="1 2" key="1">
    <citation type="journal article" date="2011" name="J. Bacteriol.">
        <title>Complete genome sequence of Mycoplasma haemofelis, a hemotropic mycoplasma.</title>
        <authorList>
            <person name="Barker E.N."/>
            <person name="Helps C.R."/>
            <person name="Peters I.R."/>
            <person name="Darby A.C."/>
            <person name="Radford A.D."/>
            <person name="Tasker S."/>
        </authorList>
    </citation>
    <scope>NUCLEOTIDE SEQUENCE [LARGE SCALE GENOMIC DNA]</scope>
    <source>
        <strain evidence="1 2">Langford 1</strain>
    </source>
</reference>